<comment type="similarity">
    <text evidence="7">Belongs to the binding-protein-dependent transport system permease family.</text>
</comment>
<accession>A0A852ZEB4</accession>
<feature type="transmembrane region" description="Helical" evidence="7">
    <location>
        <begin position="99"/>
        <end position="123"/>
    </location>
</feature>
<dbReference type="PROSITE" id="PS50928">
    <property type="entry name" value="ABC_TM1"/>
    <property type="match status" value="1"/>
</dbReference>
<evidence type="ECO:0000313" key="11">
    <source>
        <dbReference type="Proteomes" id="UP000579605"/>
    </source>
</evidence>
<dbReference type="Proteomes" id="UP000579605">
    <property type="component" value="Unassembled WGS sequence"/>
</dbReference>
<comment type="subcellular location">
    <subcellularLocation>
        <location evidence="1 7">Cell membrane</location>
        <topology evidence="1 7">Multi-pass membrane protein</topology>
    </subcellularLocation>
</comment>
<feature type="transmembrane region" description="Helical" evidence="7">
    <location>
        <begin position="135"/>
        <end position="156"/>
    </location>
</feature>
<dbReference type="EMBL" id="JACBZH010000001">
    <property type="protein sequence ID" value="NYH91244.1"/>
    <property type="molecule type" value="Genomic_DNA"/>
</dbReference>
<reference evidence="10 11" key="1">
    <citation type="submission" date="2020-07" db="EMBL/GenBank/DDBJ databases">
        <title>Sequencing the genomes of 1000 actinobacteria strains.</title>
        <authorList>
            <person name="Klenk H.-P."/>
        </authorList>
    </citation>
    <scope>NUCLEOTIDE SEQUENCE [LARGE SCALE GENOMIC DNA]</scope>
    <source>
        <strain evidence="10 11">DSM 18448</strain>
    </source>
</reference>
<protein>
    <submittedName>
        <fullName evidence="10">Raffinose/stachyose/melibiose transport system permease protein</fullName>
    </submittedName>
</protein>
<dbReference type="GO" id="GO:0055085">
    <property type="term" value="P:transmembrane transport"/>
    <property type="evidence" value="ECO:0007669"/>
    <property type="project" value="InterPro"/>
</dbReference>
<dbReference type="SUPFAM" id="SSF161098">
    <property type="entry name" value="MetI-like"/>
    <property type="match status" value="1"/>
</dbReference>
<feature type="transmembrane region" description="Helical" evidence="7">
    <location>
        <begin position="37"/>
        <end position="58"/>
    </location>
</feature>
<feature type="transmembrane region" description="Helical" evidence="7">
    <location>
        <begin position="168"/>
        <end position="192"/>
    </location>
</feature>
<dbReference type="Pfam" id="PF00528">
    <property type="entry name" value="BPD_transp_1"/>
    <property type="match status" value="1"/>
</dbReference>
<keyword evidence="11" id="KW-1185">Reference proteome</keyword>
<gene>
    <name evidence="10" type="ORF">F4554_003882</name>
</gene>
<evidence type="ECO:0000256" key="4">
    <source>
        <dbReference type="ARBA" id="ARBA00022692"/>
    </source>
</evidence>
<dbReference type="PANTHER" id="PTHR43744:SF3">
    <property type="entry name" value="LACTOSE TRANSPORT SYSTEM PERMEASE PROTEIN LACG"/>
    <property type="match status" value="1"/>
</dbReference>
<keyword evidence="5 7" id="KW-1133">Transmembrane helix</keyword>
<evidence type="ECO:0000256" key="5">
    <source>
        <dbReference type="ARBA" id="ARBA00022989"/>
    </source>
</evidence>
<feature type="domain" description="ABC transmembrane type-1" evidence="9">
    <location>
        <begin position="100"/>
        <end position="292"/>
    </location>
</feature>
<keyword evidence="2 7" id="KW-0813">Transport</keyword>
<organism evidence="10 11">
    <name type="scientific">Actinopolymorpha rutila</name>
    <dbReference type="NCBI Taxonomy" id="446787"/>
    <lineage>
        <taxon>Bacteria</taxon>
        <taxon>Bacillati</taxon>
        <taxon>Actinomycetota</taxon>
        <taxon>Actinomycetes</taxon>
        <taxon>Propionibacteriales</taxon>
        <taxon>Actinopolymorphaceae</taxon>
        <taxon>Actinopolymorpha</taxon>
    </lineage>
</organism>
<evidence type="ECO:0000313" key="10">
    <source>
        <dbReference type="EMBL" id="NYH91244.1"/>
    </source>
</evidence>
<feature type="region of interest" description="Disordered" evidence="8">
    <location>
        <begin position="1"/>
        <end position="27"/>
    </location>
</feature>
<dbReference type="GO" id="GO:0005886">
    <property type="term" value="C:plasma membrane"/>
    <property type="evidence" value="ECO:0007669"/>
    <property type="project" value="UniProtKB-SubCell"/>
</dbReference>
<evidence type="ECO:0000256" key="1">
    <source>
        <dbReference type="ARBA" id="ARBA00004651"/>
    </source>
</evidence>
<evidence type="ECO:0000256" key="7">
    <source>
        <dbReference type="RuleBase" id="RU363032"/>
    </source>
</evidence>
<evidence type="ECO:0000256" key="6">
    <source>
        <dbReference type="ARBA" id="ARBA00023136"/>
    </source>
</evidence>
<evidence type="ECO:0000256" key="3">
    <source>
        <dbReference type="ARBA" id="ARBA00022475"/>
    </source>
</evidence>
<dbReference type="InterPro" id="IPR035906">
    <property type="entry name" value="MetI-like_sf"/>
</dbReference>
<name>A0A852ZEB4_9ACTN</name>
<keyword evidence="4 7" id="KW-0812">Transmembrane</keyword>
<evidence type="ECO:0000256" key="2">
    <source>
        <dbReference type="ARBA" id="ARBA00022448"/>
    </source>
</evidence>
<evidence type="ECO:0000256" key="8">
    <source>
        <dbReference type="SAM" id="MobiDB-lite"/>
    </source>
</evidence>
<evidence type="ECO:0000259" key="9">
    <source>
        <dbReference type="PROSITE" id="PS50928"/>
    </source>
</evidence>
<dbReference type="Gene3D" id="1.10.3720.10">
    <property type="entry name" value="MetI-like"/>
    <property type="match status" value="1"/>
</dbReference>
<comment type="caution">
    <text evidence="10">The sequence shown here is derived from an EMBL/GenBank/DDBJ whole genome shotgun (WGS) entry which is preliminary data.</text>
</comment>
<keyword evidence="3" id="KW-1003">Cell membrane</keyword>
<sequence length="306" mass="33639">MTVEPSSTAAPPRPTEGVRPGGGRRVRQRRFSRRDRLWAVIMSVILVPIVIVWVYPFIWTVSSSLKSSSEIFGSLSPFSPVLRIGNYAQAWRDAQMGRYFFNTVFVTGFSILIAVLTAALMGYVLGRYRFAGKKVIIAVLALAVFLPEGYTIIPVYDLIDRLHLTDSLWGVTLAEAGGVNIVAVLLFAGYFAQLPAELEEAARIDGAGFLRTFTSVYLPLARPVTATAVIMQFLHSWNDFLLPLVLTLTRPELRTLSVGIYALRGQYLSDWGVMTAGATIALAPIVVVFLLLQRHFVESIAGAVKG</sequence>
<feature type="transmembrane region" description="Helical" evidence="7">
    <location>
        <begin position="213"/>
        <end position="234"/>
    </location>
</feature>
<dbReference type="AlphaFoldDB" id="A0A852ZEB4"/>
<dbReference type="CDD" id="cd06261">
    <property type="entry name" value="TM_PBP2"/>
    <property type="match status" value="1"/>
</dbReference>
<feature type="transmembrane region" description="Helical" evidence="7">
    <location>
        <begin position="271"/>
        <end position="292"/>
    </location>
</feature>
<dbReference type="InterPro" id="IPR000515">
    <property type="entry name" value="MetI-like"/>
</dbReference>
<proteinExistence type="inferred from homology"/>
<dbReference type="RefSeq" id="WP_337796104.1">
    <property type="nucleotide sequence ID" value="NZ_BAAARR010000023.1"/>
</dbReference>
<dbReference type="PANTHER" id="PTHR43744">
    <property type="entry name" value="ABC TRANSPORTER PERMEASE PROTEIN MG189-RELATED-RELATED"/>
    <property type="match status" value="1"/>
</dbReference>
<keyword evidence="6 7" id="KW-0472">Membrane</keyword>